<keyword evidence="8" id="KW-0489">Methyltransferase</keyword>
<comment type="subcellular location">
    <subcellularLocation>
        <location evidence="2">Cytoplasm</location>
    </subcellularLocation>
</comment>
<dbReference type="FunFam" id="1.10.1270.20:FF:000001">
    <property type="entry name" value="tRNA (guanine-N(1)-)-methyltransferase"/>
    <property type="match status" value="1"/>
</dbReference>
<evidence type="ECO:0000256" key="5">
    <source>
        <dbReference type="ARBA" id="ARBA00012807"/>
    </source>
</evidence>
<organism evidence="16">
    <name type="scientific">freshwater metagenome</name>
    <dbReference type="NCBI Taxonomy" id="449393"/>
    <lineage>
        <taxon>unclassified sequences</taxon>
        <taxon>metagenomes</taxon>
        <taxon>ecological metagenomes</taxon>
    </lineage>
</organism>
<evidence type="ECO:0000256" key="13">
    <source>
        <dbReference type="ARBA" id="ARBA00033392"/>
    </source>
</evidence>
<name>A0A6J7EAJ1_9ZZZZ</name>
<dbReference type="InterPro" id="IPR029028">
    <property type="entry name" value="Alpha/beta_knot_MTases"/>
</dbReference>
<evidence type="ECO:0000259" key="15">
    <source>
        <dbReference type="Pfam" id="PF01746"/>
    </source>
</evidence>
<dbReference type="Gene3D" id="1.10.1270.20">
    <property type="entry name" value="tRNA(m1g37)methyltransferase, domain 2"/>
    <property type="match status" value="1"/>
</dbReference>
<evidence type="ECO:0000256" key="11">
    <source>
        <dbReference type="ARBA" id="ARBA00022694"/>
    </source>
</evidence>
<evidence type="ECO:0000256" key="10">
    <source>
        <dbReference type="ARBA" id="ARBA00022691"/>
    </source>
</evidence>
<dbReference type="GO" id="GO:0052906">
    <property type="term" value="F:tRNA (guanine(37)-N1)-methyltransferase activity"/>
    <property type="evidence" value="ECO:0007669"/>
    <property type="project" value="UniProtKB-EC"/>
</dbReference>
<dbReference type="EMBL" id="CAFBLN010000079">
    <property type="protein sequence ID" value="CAB4878250.1"/>
    <property type="molecule type" value="Genomic_DNA"/>
</dbReference>
<dbReference type="Gene3D" id="3.40.1280.10">
    <property type="match status" value="1"/>
</dbReference>
<evidence type="ECO:0000256" key="3">
    <source>
        <dbReference type="ARBA" id="ARBA00007630"/>
    </source>
</evidence>
<dbReference type="InterPro" id="IPR016009">
    <property type="entry name" value="tRNA_MeTrfase_TRMD/TRM10"/>
</dbReference>
<evidence type="ECO:0000256" key="8">
    <source>
        <dbReference type="ARBA" id="ARBA00022603"/>
    </source>
</evidence>
<protein>
    <recommendedName>
        <fullName evidence="6">tRNA (guanine-N(1)-)-methyltransferase</fullName>
        <ecNumber evidence="5">2.1.1.228</ecNumber>
    </recommendedName>
    <alternativeName>
        <fullName evidence="12">M1G-methyltransferase</fullName>
    </alternativeName>
    <alternativeName>
        <fullName evidence="13">tRNA [GM37] methyltransferase</fullName>
    </alternativeName>
</protein>
<dbReference type="Pfam" id="PF01746">
    <property type="entry name" value="tRNA_m1G_MT"/>
    <property type="match status" value="1"/>
</dbReference>
<dbReference type="GO" id="GO:0005829">
    <property type="term" value="C:cytosol"/>
    <property type="evidence" value="ECO:0007669"/>
    <property type="project" value="TreeGrafter"/>
</dbReference>
<dbReference type="AlphaFoldDB" id="A0A6J7EAJ1"/>
<keyword evidence="9" id="KW-0808">Transferase</keyword>
<dbReference type="PANTHER" id="PTHR46417">
    <property type="entry name" value="TRNA (GUANINE-N(1)-)-METHYLTRANSFERASE"/>
    <property type="match status" value="1"/>
</dbReference>
<comment type="function">
    <text evidence="1">Specifically methylates guanosine-37 in various tRNAs.</text>
</comment>
<dbReference type="InterPro" id="IPR029026">
    <property type="entry name" value="tRNA_m1G_MTases_N"/>
</dbReference>
<evidence type="ECO:0000256" key="14">
    <source>
        <dbReference type="ARBA" id="ARBA00047783"/>
    </source>
</evidence>
<comment type="catalytic activity">
    <reaction evidence="14">
        <text>guanosine(37) in tRNA + S-adenosyl-L-methionine = N(1)-methylguanosine(37) in tRNA + S-adenosyl-L-homocysteine + H(+)</text>
        <dbReference type="Rhea" id="RHEA:36899"/>
        <dbReference type="Rhea" id="RHEA-COMP:10145"/>
        <dbReference type="Rhea" id="RHEA-COMP:10147"/>
        <dbReference type="ChEBI" id="CHEBI:15378"/>
        <dbReference type="ChEBI" id="CHEBI:57856"/>
        <dbReference type="ChEBI" id="CHEBI:59789"/>
        <dbReference type="ChEBI" id="CHEBI:73542"/>
        <dbReference type="ChEBI" id="CHEBI:74269"/>
        <dbReference type="EC" id="2.1.1.228"/>
    </reaction>
</comment>
<dbReference type="PANTHER" id="PTHR46417:SF1">
    <property type="entry name" value="TRNA (GUANINE-N(1)-)-METHYLTRANSFERASE"/>
    <property type="match status" value="1"/>
</dbReference>
<accession>A0A6J7EAJ1</accession>
<evidence type="ECO:0000313" key="16">
    <source>
        <dbReference type="EMBL" id="CAB4878250.1"/>
    </source>
</evidence>
<proteinExistence type="inferred from homology"/>
<comment type="similarity">
    <text evidence="3">Belongs to the RNA methyltransferase TrmD family.</text>
</comment>
<evidence type="ECO:0000256" key="9">
    <source>
        <dbReference type="ARBA" id="ARBA00022679"/>
    </source>
</evidence>
<evidence type="ECO:0000256" key="12">
    <source>
        <dbReference type="ARBA" id="ARBA00029736"/>
    </source>
</evidence>
<feature type="domain" description="tRNA methyltransferase TRMD/TRM10-type" evidence="15">
    <location>
        <begin position="2"/>
        <end position="101"/>
    </location>
</feature>
<dbReference type="InterPro" id="IPR002649">
    <property type="entry name" value="tRNA_m1G_MeTrfase_TrmD"/>
</dbReference>
<keyword evidence="7" id="KW-0963">Cytoplasm</keyword>
<reference evidence="16" key="1">
    <citation type="submission" date="2020-05" db="EMBL/GenBank/DDBJ databases">
        <authorList>
            <person name="Chiriac C."/>
            <person name="Salcher M."/>
            <person name="Ghai R."/>
            <person name="Kavagutti S V."/>
        </authorList>
    </citation>
    <scope>NUCLEOTIDE SEQUENCE</scope>
</reference>
<keyword evidence="11" id="KW-0819">tRNA processing</keyword>
<evidence type="ECO:0000256" key="6">
    <source>
        <dbReference type="ARBA" id="ARBA00014679"/>
    </source>
</evidence>
<sequence length="121" mass="13515">MVVDEEISLGDFVLAGGELAALCITEAVVRLLPGALGNDASPEEESFTDGLLEYPQYTKPAEFRGLSVPEVLRSGDHARVDRWRRAQALRRTQLRRPDLWAQYTLSAEDEKALREFPTVAE</sequence>
<dbReference type="GO" id="GO:0002939">
    <property type="term" value="P:tRNA N1-guanine methylation"/>
    <property type="evidence" value="ECO:0007669"/>
    <property type="project" value="TreeGrafter"/>
</dbReference>
<evidence type="ECO:0000256" key="1">
    <source>
        <dbReference type="ARBA" id="ARBA00002634"/>
    </source>
</evidence>
<evidence type="ECO:0000256" key="7">
    <source>
        <dbReference type="ARBA" id="ARBA00022490"/>
    </source>
</evidence>
<dbReference type="SUPFAM" id="SSF75217">
    <property type="entry name" value="alpha/beta knot"/>
    <property type="match status" value="1"/>
</dbReference>
<evidence type="ECO:0000256" key="2">
    <source>
        <dbReference type="ARBA" id="ARBA00004496"/>
    </source>
</evidence>
<dbReference type="InterPro" id="IPR023148">
    <property type="entry name" value="tRNA_m1G_MeTrfase_C_sf"/>
</dbReference>
<evidence type="ECO:0000256" key="4">
    <source>
        <dbReference type="ARBA" id="ARBA00011738"/>
    </source>
</evidence>
<dbReference type="EC" id="2.1.1.228" evidence="5"/>
<keyword evidence="10" id="KW-0949">S-adenosyl-L-methionine</keyword>
<comment type="subunit">
    <text evidence="4">Homodimer.</text>
</comment>
<gene>
    <name evidence="16" type="ORF">UFOPK3381_01200</name>
</gene>